<protein>
    <submittedName>
        <fullName evidence="2">Uncharacterized iron-regulated membrane protein</fullName>
    </submittedName>
</protein>
<dbReference type="Pfam" id="PF03929">
    <property type="entry name" value="PepSY_TM"/>
    <property type="match status" value="1"/>
</dbReference>
<reference evidence="2 3" key="1">
    <citation type="submission" date="2016-10" db="EMBL/GenBank/DDBJ databases">
        <authorList>
            <person name="de Groot N.N."/>
        </authorList>
    </citation>
    <scope>NUCLEOTIDE SEQUENCE [LARGE SCALE GENOMIC DNA]</scope>
    <source>
        <strain evidence="2 3">DSM 17890</strain>
    </source>
</reference>
<feature type="transmembrane region" description="Helical" evidence="1">
    <location>
        <begin position="449"/>
        <end position="476"/>
    </location>
</feature>
<dbReference type="PANTHER" id="PTHR34219">
    <property type="entry name" value="IRON-REGULATED INNER MEMBRANE PROTEIN-RELATED"/>
    <property type="match status" value="1"/>
</dbReference>
<dbReference type="AlphaFoldDB" id="A0A1H3EIR9"/>
<dbReference type="Proteomes" id="UP000199118">
    <property type="component" value="Unassembled WGS sequence"/>
</dbReference>
<accession>A0A1H3EIR9</accession>
<dbReference type="EMBL" id="FNMZ01000010">
    <property type="protein sequence ID" value="SDX78485.1"/>
    <property type="molecule type" value="Genomic_DNA"/>
</dbReference>
<feature type="transmembrane region" description="Helical" evidence="1">
    <location>
        <begin position="27"/>
        <end position="51"/>
    </location>
</feature>
<evidence type="ECO:0000256" key="1">
    <source>
        <dbReference type="SAM" id="Phobius"/>
    </source>
</evidence>
<dbReference type="OrthoDB" id="9791166at2"/>
<feature type="transmembrane region" description="Helical" evidence="1">
    <location>
        <begin position="204"/>
        <end position="225"/>
    </location>
</feature>
<dbReference type="PANTHER" id="PTHR34219:SF1">
    <property type="entry name" value="PEPSY DOMAIN-CONTAINING PROTEIN"/>
    <property type="match status" value="1"/>
</dbReference>
<dbReference type="InterPro" id="IPR005625">
    <property type="entry name" value="PepSY-ass_TM"/>
</dbReference>
<gene>
    <name evidence="2" type="ORF">SAMN05444336_11043</name>
</gene>
<keyword evidence="3" id="KW-1185">Reference proteome</keyword>
<evidence type="ECO:0000313" key="3">
    <source>
        <dbReference type="Proteomes" id="UP000199118"/>
    </source>
</evidence>
<feature type="transmembrane region" description="Helical" evidence="1">
    <location>
        <begin position="164"/>
        <end position="184"/>
    </location>
</feature>
<keyword evidence="1" id="KW-0472">Membrane</keyword>
<dbReference type="RefSeq" id="WP_092684682.1">
    <property type="nucleotide sequence ID" value="NZ_FNMZ01000010.1"/>
</dbReference>
<dbReference type="STRING" id="356660.SAMN05444336_11043"/>
<keyword evidence="1" id="KW-1133">Transmembrane helix</keyword>
<organism evidence="2 3">
    <name type="scientific">Albimonas donghaensis</name>
    <dbReference type="NCBI Taxonomy" id="356660"/>
    <lineage>
        <taxon>Bacteria</taxon>
        <taxon>Pseudomonadati</taxon>
        <taxon>Pseudomonadota</taxon>
        <taxon>Alphaproteobacteria</taxon>
        <taxon>Rhodobacterales</taxon>
        <taxon>Paracoccaceae</taxon>
        <taxon>Albimonas</taxon>
    </lineage>
</organism>
<evidence type="ECO:0000313" key="2">
    <source>
        <dbReference type="EMBL" id="SDX78485.1"/>
    </source>
</evidence>
<sequence>MTDASIQARPARRAPGDNALYRAVWRWHFYAGLLVLPFVILLSVTGGLYLFKDEINDLLHGDLRIVEAPAAGDAAPPPPSALVAAALAAHPGEARGMAPAPAPDRAAAVKVRGADGETSLVYVNPHDGQVLGALWDGGAAGSPEMWTVRKLHSLALLGWGGERVIEAAAGWVLMLCVTGIYLWWPRGRGLGVFRLRRGATGRPFWRDLHAVTGLWAGVVIVFLALSGMPWSGFWGAKFYETADALGLGMPAGYWGSYPESTPTQGAVLDRTAWLLEKAPMPASTVPDAAPDAGAGAHDHAAHGDVPAAASPAMPVEGVPAGLDQVVAIVEARGIHPGYTLNFPRGETGVFTASVYPDDITREQVIHVDRYSGEVLFDMGLADLGALGAAAEWGVSIHMGQAFGRTNQLVMLAACLGMLTMAVAAVAMWWKRRPAGGLGAPRPPRDWRAPRAVLVIGAVCCALFPLTGLSLLAVLALDAALPGAWRARLA</sequence>
<keyword evidence="1" id="KW-0812">Transmembrane</keyword>
<name>A0A1H3EIR9_9RHOB</name>
<proteinExistence type="predicted"/>
<feature type="transmembrane region" description="Helical" evidence="1">
    <location>
        <begin position="408"/>
        <end position="429"/>
    </location>
</feature>